<feature type="region of interest" description="Disordered" evidence="2">
    <location>
        <begin position="2421"/>
        <end position="2454"/>
    </location>
</feature>
<keyword evidence="6" id="KW-1185">Reference proteome</keyword>
<dbReference type="GO" id="GO:0030686">
    <property type="term" value="C:90S preribosome"/>
    <property type="evidence" value="ECO:0007669"/>
    <property type="project" value="TreeGrafter"/>
</dbReference>
<accession>A0A8H3FUR2</accession>
<name>A0A8H3FUR2_9LECA</name>
<reference evidence="5" key="1">
    <citation type="submission" date="2021-03" db="EMBL/GenBank/DDBJ databases">
        <authorList>
            <person name="Tagirdzhanova G."/>
        </authorList>
    </citation>
    <scope>NUCLEOTIDE SEQUENCE</scope>
</reference>
<feature type="domain" description="U3 small nucleolar RNA-associated protein 20" evidence="4">
    <location>
        <begin position="1694"/>
        <end position="1912"/>
    </location>
</feature>
<protein>
    <submittedName>
        <fullName evidence="5">U3 snoRNP protein</fullName>
    </submittedName>
</protein>
<feature type="region of interest" description="Disordered" evidence="2">
    <location>
        <begin position="2588"/>
        <end position="2623"/>
    </location>
</feature>
<evidence type="ECO:0000259" key="3">
    <source>
        <dbReference type="Pfam" id="PF07539"/>
    </source>
</evidence>
<dbReference type="InterPro" id="IPR046523">
    <property type="entry name" value="UTP20_dom"/>
</dbReference>
<feature type="compositionally biased region" description="Basic and acidic residues" evidence="2">
    <location>
        <begin position="2610"/>
        <end position="2623"/>
    </location>
</feature>
<dbReference type="Pfam" id="PF20416">
    <property type="entry name" value="UTP20"/>
    <property type="match status" value="1"/>
</dbReference>
<dbReference type="InterPro" id="IPR052575">
    <property type="entry name" value="SSU_processome_comp_20"/>
</dbReference>
<evidence type="ECO:0000313" key="6">
    <source>
        <dbReference type="Proteomes" id="UP000664534"/>
    </source>
</evidence>
<dbReference type="GO" id="GO:0032040">
    <property type="term" value="C:small-subunit processome"/>
    <property type="evidence" value="ECO:0007669"/>
    <property type="project" value="TreeGrafter"/>
</dbReference>
<feature type="compositionally biased region" description="Basic and acidic residues" evidence="2">
    <location>
        <begin position="2588"/>
        <end position="2597"/>
    </location>
</feature>
<sequence>MAAMSSGKQARPRKLVKGGTTSTRKHRFESFNQRISKLNIDPIRRSRPNEVEVDDLTGSASFFKASLERWKDLNLSANFTSFVREVEPICNSLAQILHYNQRVFDILVDYIEKRDSLSLEPLLDLLGNFAHDLGVRFEGHFLKAVTLVASMAAKHADVEAIEWSFTCLAWLFKYLSRLLVPNLKPLFDIMAPLLGREPQKIHTTRFAAEAMSFLIRKASTVYAKDKKPLTIIVNAIRDDILRMSESGVKESNIQLYQHGLMTLLVNSIKGIERKLHSGGVNIYRCMLDREFADDNDQPKGFKNLLYGVTVALIHQTDQVNFQPILDIVLEQFQRLESGIRKSNVAVCGRLLFIVSSVRKGSRIQYWTPVLDAMLALLELCEPSDEEALAETYKASAIILQYSPLELVLATVRQAMKIIADKRFAPKFLPFCNYFFDLGQDRFQDFLGPHFSRFIASSWQDYELELCLTVFRIVQASNCNKFPCPAPWQEHIVKIFEDVVGEEDLAVQCYSYLHLLDFMVVNPGNTDKIMQSISEMVHQNLQLSSSSSLRKTFSLGQGLKAYVQYAPNLESRLSESWPLICSQAADHGTLAPFLEAVLLLVEANGLQDYDNDSLIEVLVKNLHSPSHTLRILSLRILDVLYAKTHAEKAETVATALTIENSPLDLQSARSISMHARRLSSQYEVVSSNEWLQKAIPHFCFGMLTYKFSQVWDDATSALKQICETKIGEDVVSALAFKWLQERTPEHGPTNLSTLSPTGQGPLTDFQCSNLIQVEQLMEHATMEVATATERSRCQFFASHSSLPRHVLNAPSLALRVLSAVPHIAEKRSRQLVPMFLSWAAEELEQDPESSAEDMEALASASDISTPSRLKRKDQKAMLDLLGCFNNPKVLYRSSEVFLALQSLLTNGDAEIQKSALKALLTWRSQGIQLYQENLLNLLDDARFRDEISTFMHVDAQNSVVQEDHLPELMPVMLRLLYGRMIAGSGASSGSRGQSGRRKTVLEAFSRLDEIYLQDFISVALDCLRDVRPVEGNQLNEKVCATDIVSIRKQLGLVNMMKDMLEIIGDRLAPFAESLTQALLYCLVRASRQLGVEKGVTAHFSEGVPQISLSKAVRQVGMQCLTLLFRCCPAESLRPYLSTIFSEVLSPRLDAMPIETAQSVSGTLQLFSTWSSSVDTVLILVDYDGRAMRSIIDCLDVSSAKDQVKIFVIEEILGKIVSLARPSVTEDLEISSSSGSGSKLIAQAVLHPNADNMLERMGTLLGKSPGKDLMVAAIKLVSAVAPLVEGSSQVGNLLEICTFLLDQPSHRVNPRSKGELLQIVRHFIPLIGSALSSNLQNRIFHTVSSLFGYFKDRSNRSILSEVLSVLAEQDGELQDVAQLCTSLNSFSRKKIDEPDFDERLNAFNAINETRFRDFTPKQWHPILFNMLFYVKDNEELAIRSNASFALRRFVEMNVVSSDAAETESSNLTRTLLLPALRNGVSEPSELVRTEYLSIIAHLIRHNPEWQEVNDMAILLVNNDEDASFFGNILHIQQHRRLRALRRLATEASQGCLRSVNVAHLFIPLVEHFVFDRAEDESAHNLSAETVVTIGALASSLEWPQFRAMYRRFSGYIKSKPDVEKTVIKLLGVVVDALGLAAENRYRALSTVSEVDNDNLEPPASVRTQSTLALTMPKQEKLADDLVNNLLPSLEKYLHDKDESTVSLRVPVAVSVVKLLKLLPPDGLKFRLPPVLTDVCHILRSRAQESRDLTRKTLVEISTLIGPQYFGFVMKELRSALAKGYQLHVLSFTVHSILVATSPIFKTGDLDYCLPQIVSVAMDDIFGATGQEKDAEEYISKMKEVKSSKSYDSLELVAKTTTVENFVHLVRPLQTLLGENLDLRMLKKIDELLRRIGVGLIRNEAVQDRRLLIFCHEIITEVYRTGRTPNGRQSKEDHRTKRFLINYKGANKTGSRGATSSYNYKLARFSLDVLRTVLHKYDALQTPSNLAGFIPIIGDGIVQSNEEVQISTLRLLTTIIKVPLKAIDDNAAIYVAECVKVVKASTSTNVELAQAALKLVSAILRERRTIEIRETDLAYLLRRLIPDLEEPDKQGVAFNFLKAIMIRKIVITEVYEVLDAVAVIMVTNQTRGARDMARGAYFQFVMDYPQSKDRFSKQLAFLVRNLEYRHQEGRQSVMEAIHLLFTKLGEDLVQEVIGTFFVPLVMVMVNDESSECREMAGALLKKTFERADHERAQSFLNLLRSWLGQLDETLLVRVALQAYCLYLDTNGAKGEKEIPPLQARLTQILKSNLKTHLEADWELLYFTLQIWAKICQLFSVTTPAASTAPLWASVRQCLFFPHAWVKLSAAKLLGTYFADFARNNVGNEALPLPLEGSGGLWLSEQEIMEVTRASLGLLRVPGVSEELASQSVRNLVFLGKIMAQTSMPWPQKDQQQPKAGNIKDEESEDENDLENEELSPSTTRPALGYLILNASSLLRRGPLTTRSPSLIPLHASLTLVGALTNSVPLSTLKPHIPPLLLPLHNLTDPAIPTPFSTDAAFTDSYQTLVNNSRELMASLQTKLGTTEYVAVLQGVREGVKERREGRRVKRRIEAVAEPEREGERKRRKGVRKKERRREKGGEERGRRRGW</sequence>
<feature type="compositionally biased region" description="Basic residues" evidence="2">
    <location>
        <begin position="2598"/>
        <end position="2609"/>
    </location>
</feature>
<dbReference type="EMBL" id="CAJPDT010000053">
    <property type="protein sequence ID" value="CAF9929447.1"/>
    <property type="molecule type" value="Genomic_DNA"/>
</dbReference>
<organism evidence="5 6">
    <name type="scientific">Imshaugia aleurites</name>
    <dbReference type="NCBI Taxonomy" id="172621"/>
    <lineage>
        <taxon>Eukaryota</taxon>
        <taxon>Fungi</taxon>
        <taxon>Dikarya</taxon>
        <taxon>Ascomycota</taxon>
        <taxon>Pezizomycotina</taxon>
        <taxon>Lecanoromycetes</taxon>
        <taxon>OSLEUM clade</taxon>
        <taxon>Lecanoromycetidae</taxon>
        <taxon>Lecanorales</taxon>
        <taxon>Lecanorineae</taxon>
        <taxon>Parmeliaceae</taxon>
        <taxon>Imshaugia</taxon>
    </lineage>
</organism>
<dbReference type="InterPro" id="IPR011430">
    <property type="entry name" value="UTP20_N"/>
</dbReference>
<dbReference type="PANTHER" id="PTHR17695">
    <property type="entry name" value="SMALL SUBUNIT PROCESSOME COMPONENT 20 HOMOLOG"/>
    <property type="match status" value="1"/>
</dbReference>
<dbReference type="Gene3D" id="1.25.10.10">
    <property type="entry name" value="Leucine-rich Repeat Variant"/>
    <property type="match status" value="2"/>
</dbReference>
<feature type="region of interest" description="Disordered" evidence="2">
    <location>
        <begin position="1"/>
        <end position="23"/>
    </location>
</feature>
<dbReference type="OrthoDB" id="360653at2759"/>
<feature type="repeat" description="HEAT" evidence="1">
    <location>
        <begin position="1683"/>
        <end position="1722"/>
    </location>
</feature>
<comment type="caution">
    <text evidence="5">The sequence shown here is derived from an EMBL/GenBank/DDBJ whole genome shotgun (WGS) entry which is preliminary data.</text>
</comment>
<evidence type="ECO:0000256" key="2">
    <source>
        <dbReference type="SAM" id="MobiDB-lite"/>
    </source>
</evidence>
<dbReference type="Pfam" id="PF07539">
    <property type="entry name" value="UTP20_N"/>
    <property type="match status" value="1"/>
</dbReference>
<evidence type="ECO:0000313" key="5">
    <source>
        <dbReference type="EMBL" id="CAF9929447.1"/>
    </source>
</evidence>
<feature type="compositionally biased region" description="Acidic residues" evidence="2">
    <location>
        <begin position="2438"/>
        <end position="2450"/>
    </location>
</feature>
<evidence type="ECO:0000259" key="4">
    <source>
        <dbReference type="Pfam" id="PF20416"/>
    </source>
</evidence>
<dbReference type="SUPFAM" id="SSF48371">
    <property type="entry name" value="ARM repeat"/>
    <property type="match status" value="2"/>
</dbReference>
<dbReference type="PANTHER" id="PTHR17695:SF11">
    <property type="entry name" value="SMALL SUBUNIT PROCESSOME COMPONENT 20 HOMOLOG"/>
    <property type="match status" value="1"/>
</dbReference>
<feature type="domain" description="U3 small nucleolar RNA-associated protein 20 N-terminal" evidence="3">
    <location>
        <begin position="869"/>
        <end position="1481"/>
    </location>
</feature>
<dbReference type="Proteomes" id="UP000664534">
    <property type="component" value="Unassembled WGS sequence"/>
</dbReference>
<proteinExistence type="predicted"/>
<dbReference type="PROSITE" id="PS50077">
    <property type="entry name" value="HEAT_REPEAT"/>
    <property type="match status" value="1"/>
</dbReference>
<gene>
    <name evidence="5" type="primary">UTP20</name>
    <name evidence="5" type="ORF">IMSHALPRED_007915</name>
</gene>
<dbReference type="InterPro" id="IPR016024">
    <property type="entry name" value="ARM-type_fold"/>
</dbReference>
<dbReference type="InterPro" id="IPR011989">
    <property type="entry name" value="ARM-like"/>
</dbReference>
<dbReference type="InterPro" id="IPR021133">
    <property type="entry name" value="HEAT_type_2"/>
</dbReference>
<feature type="compositionally biased region" description="Polar residues" evidence="2">
    <location>
        <begin position="2421"/>
        <end position="2431"/>
    </location>
</feature>
<evidence type="ECO:0000256" key="1">
    <source>
        <dbReference type="PROSITE-ProRule" id="PRU00103"/>
    </source>
</evidence>